<dbReference type="EMBL" id="BMHB01000001">
    <property type="protein sequence ID" value="GGI15601.1"/>
    <property type="molecule type" value="Genomic_DNA"/>
</dbReference>
<feature type="transmembrane region" description="Helical" evidence="2">
    <location>
        <begin position="32"/>
        <end position="56"/>
    </location>
</feature>
<proteinExistence type="predicted"/>
<organism evidence="3 4">
    <name type="scientific">Gottfriedia solisilvae</name>
    <dbReference type="NCBI Taxonomy" id="1516104"/>
    <lineage>
        <taxon>Bacteria</taxon>
        <taxon>Bacillati</taxon>
        <taxon>Bacillota</taxon>
        <taxon>Bacilli</taxon>
        <taxon>Bacillales</taxon>
        <taxon>Bacillaceae</taxon>
        <taxon>Gottfriedia</taxon>
    </lineage>
</organism>
<evidence type="ECO:0000313" key="3">
    <source>
        <dbReference type="EMBL" id="GGI15601.1"/>
    </source>
</evidence>
<evidence type="ECO:0000256" key="1">
    <source>
        <dbReference type="SAM" id="MobiDB-lite"/>
    </source>
</evidence>
<feature type="compositionally biased region" description="Polar residues" evidence="1">
    <location>
        <begin position="82"/>
        <end position="94"/>
    </location>
</feature>
<feature type="compositionally biased region" description="Low complexity" evidence="1">
    <location>
        <begin position="70"/>
        <end position="80"/>
    </location>
</feature>
<protein>
    <submittedName>
        <fullName evidence="3">Uncharacterized protein</fullName>
    </submittedName>
</protein>
<keyword evidence="2" id="KW-1133">Transmembrane helix</keyword>
<gene>
    <name evidence="3" type="ORF">GCM10007380_28800</name>
</gene>
<dbReference type="RefSeq" id="WP_087999689.1">
    <property type="nucleotide sequence ID" value="NZ_BMHB01000001.1"/>
</dbReference>
<accession>A0A8J3F0J7</accession>
<sequence length="94" mass="10602">MQNMETNEITQKLNKLEKKARNKSSLEMNPKLISILLIVNLVIGIFSLAGIGYLSFKDMNRNQMIRTNFPNGGNFNAPNGDMFNQQNQGQPSNN</sequence>
<evidence type="ECO:0000256" key="2">
    <source>
        <dbReference type="SAM" id="Phobius"/>
    </source>
</evidence>
<evidence type="ECO:0000313" key="4">
    <source>
        <dbReference type="Proteomes" id="UP000626244"/>
    </source>
</evidence>
<reference evidence="4" key="1">
    <citation type="journal article" date="2019" name="Int. J. Syst. Evol. Microbiol.">
        <title>The Global Catalogue of Microorganisms (GCM) 10K type strain sequencing project: providing services to taxonomists for standard genome sequencing and annotation.</title>
        <authorList>
            <consortium name="The Broad Institute Genomics Platform"/>
            <consortium name="The Broad Institute Genome Sequencing Center for Infectious Disease"/>
            <person name="Wu L."/>
            <person name="Ma J."/>
        </authorList>
    </citation>
    <scope>NUCLEOTIDE SEQUENCE [LARGE SCALE GENOMIC DNA]</scope>
    <source>
        <strain evidence="4">CGMCC 1.14993</strain>
    </source>
</reference>
<feature type="region of interest" description="Disordered" evidence="1">
    <location>
        <begin position="70"/>
        <end position="94"/>
    </location>
</feature>
<name>A0A8J3F0J7_9BACI</name>
<dbReference type="Proteomes" id="UP000626244">
    <property type="component" value="Unassembled WGS sequence"/>
</dbReference>
<keyword evidence="2" id="KW-0812">Transmembrane</keyword>
<keyword evidence="4" id="KW-1185">Reference proteome</keyword>
<comment type="caution">
    <text evidence="3">The sequence shown here is derived from an EMBL/GenBank/DDBJ whole genome shotgun (WGS) entry which is preliminary data.</text>
</comment>
<dbReference type="AlphaFoldDB" id="A0A8J3F0J7"/>
<keyword evidence="2" id="KW-0472">Membrane</keyword>